<dbReference type="InterPro" id="IPR009075">
    <property type="entry name" value="AcylCo_DH/oxidase_C"/>
</dbReference>
<reference evidence="8 9" key="1">
    <citation type="submission" date="2020-04" db="EMBL/GenBank/DDBJ databases">
        <title>Genome sequence for Sphingorhabdus sp. strain M1.</title>
        <authorList>
            <person name="Park S.-J."/>
        </authorList>
    </citation>
    <scope>NUCLEOTIDE SEQUENCE [LARGE SCALE GENOMIC DNA]</scope>
    <source>
        <strain evidence="8 9">JK6</strain>
    </source>
</reference>
<dbReference type="GO" id="GO:0050660">
    <property type="term" value="F:flavin adenine dinucleotide binding"/>
    <property type="evidence" value="ECO:0007669"/>
    <property type="project" value="InterPro"/>
</dbReference>
<feature type="domain" description="Acyl-CoA dehydrogenase/oxidase N-terminal" evidence="7">
    <location>
        <begin position="7"/>
        <end position="117"/>
    </location>
</feature>
<dbReference type="GO" id="GO:0003995">
    <property type="term" value="F:acyl-CoA dehydrogenase activity"/>
    <property type="evidence" value="ECO:0007669"/>
    <property type="project" value="TreeGrafter"/>
</dbReference>
<dbReference type="Pfam" id="PF00441">
    <property type="entry name" value="Acyl-CoA_dh_1"/>
    <property type="match status" value="1"/>
</dbReference>
<sequence length="369" mass="39269">MSDISIEEQTAMRDSFARLLAERGDETAVRQAMVTPLGYDPQLWQDMAEMGLLGLIIDPEFGGIGGDAVLLETLMEVAGAHLLCSPFISTSVIAARVIAACSDEEQKAEMLTAIGDGREIIAIAATGEQGAWTPGGISVTATSDENGCKLDGVSSFVMHAEGASRVLVFANNNGVTGAYILDPAASGIAIEKLKTNDPTLRLSKITFSNASAEHLPGVDETAIGTAMDLARVALAGEHAGGVKRIFDITVEYLRTRHQFGRQIGSYQSLKHIAADMLIEVETAASAAAAAAQAIAADTEDAQTLINLAAFACADAYRDVTAQAIQLHGGIAYTWEHPAHLYWRRARTGLWLFGSSDYHREQYLTQLEAA</sequence>
<dbReference type="Proteomes" id="UP000501600">
    <property type="component" value="Chromosome"/>
</dbReference>
<dbReference type="InterPro" id="IPR046373">
    <property type="entry name" value="Acyl-CoA_Oxase/DH_mid-dom_sf"/>
</dbReference>
<organism evidence="8 9">
    <name type="scientific">Parasphingorhabdus halotolerans</name>
    <dbReference type="NCBI Taxonomy" id="2725558"/>
    <lineage>
        <taxon>Bacteria</taxon>
        <taxon>Pseudomonadati</taxon>
        <taxon>Pseudomonadota</taxon>
        <taxon>Alphaproteobacteria</taxon>
        <taxon>Sphingomonadales</taxon>
        <taxon>Sphingomonadaceae</taxon>
        <taxon>Parasphingorhabdus</taxon>
    </lineage>
</organism>
<keyword evidence="3" id="KW-0285">Flavoprotein</keyword>
<keyword evidence="5" id="KW-0560">Oxidoreductase</keyword>
<dbReference type="Gene3D" id="1.10.540.10">
    <property type="entry name" value="Acyl-CoA dehydrogenase/oxidase, N-terminal domain"/>
    <property type="match status" value="1"/>
</dbReference>
<evidence type="ECO:0000313" key="8">
    <source>
        <dbReference type="EMBL" id="QJB69255.1"/>
    </source>
</evidence>
<keyword evidence="4" id="KW-0274">FAD</keyword>
<dbReference type="PANTHER" id="PTHR43884">
    <property type="entry name" value="ACYL-COA DEHYDROGENASE"/>
    <property type="match status" value="1"/>
</dbReference>
<dbReference type="InterPro" id="IPR009100">
    <property type="entry name" value="AcylCoA_DH/oxidase_NM_dom_sf"/>
</dbReference>
<dbReference type="Pfam" id="PF02771">
    <property type="entry name" value="Acyl-CoA_dh_N"/>
    <property type="match status" value="1"/>
</dbReference>
<evidence type="ECO:0000256" key="3">
    <source>
        <dbReference type="ARBA" id="ARBA00022630"/>
    </source>
</evidence>
<protein>
    <submittedName>
        <fullName evidence="8">Acyl-CoA dehydrogenase</fullName>
    </submittedName>
</protein>
<dbReference type="SUPFAM" id="SSF56645">
    <property type="entry name" value="Acyl-CoA dehydrogenase NM domain-like"/>
    <property type="match status" value="1"/>
</dbReference>
<dbReference type="KEGG" id="phao:HF685_08155"/>
<dbReference type="Gene3D" id="1.20.140.10">
    <property type="entry name" value="Butyryl-CoA Dehydrogenase, subunit A, domain 3"/>
    <property type="match status" value="1"/>
</dbReference>
<evidence type="ECO:0000256" key="4">
    <source>
        <dbReference type="ARBA" id="ARBA00022827"/>
    </source>
</evidence>
<dbReference type="Gene3D" id="2.40.110.10">
    <property type="entry name" value="Butyryl-CoA Dehydrogenase, subunit A, domain 2"/>
    <property type="match status" value="1"/>
</dbReference>
<dbReference type="AlphaFoldDB" id="A0A6H2DMS2"/>
<evidence type="ECO:0000259" key="7">
    <source>
        <dbReference type="Pfam" id="PF02771"/>
    </source>
</evidence>
<comment type="similarity">
    <text evidence="2">Belongs to the acyl-CoA dehydrogenase family.</text>
</comment>
<dbReference type="RefSeq" id="WP_168819172.1">
    <property type="nucleotide sequence ID" value="NZ_CP051217.1"/>
</dbReference>
<evidence type="ECO:0000256" key="1">
    <source>
        <dbReference type="ARBA" id="ARBA00001974"/>
    </source>
</evidence>
<dbReference type="InterPro" id="IPR013786">
    <property type="entry name" value="AcylCoA_DH/ox_N"/>
</dbReference>
<dbReference type="SUPFAM" id="SSF47203">
    <property type="entry name" value="Acyl-CoA dehydrogenase C-terminal domain-like"/>
    <property type="match status" value="1"/>
</dbReference>
<dbReference type="InterPro" id="IPR036250">
    <property type="entry name" value="AcylCo_DH-like_C"/>
</dbReference>
<dbReference type="InterPro" id="IPR037069">
    <property type="entry name" value="AcylCoA_DH/ox_N_sf"/>
</dbReference>
<gene>
    <name evidence="8" type="ORF">HF685_08155</name>
</gene>
<name>A0A6H2DMS2_9SPHN</name>
<evidence type="ECO:0000313" key="9">
    <source>
        <dbReference type="Proteomes" id="UP000501600"/>
    </source>
</evidence>
<feature type="domain" description="Acyl-CoA dehydrogenase/oxidase C-terminal" evidence="6">
    <location>
        <begin position="223"/>
        <end position="361"/>
    </location>
</feature>
<evidence type="ECO:0000256" key="2">
    <source>
        <dbReference type="ARBA" id="ARBA00009347"/>
    </source>
</evidence>
<evidence type="ECO:0000259" key="6">
    <source>
        <dbReference type="Pfam" id="PF00441"/>
    </source>
</evidence>
<dbReference type="EMBL" id="CP051217">
    <property type="protein sequence ID" value="QJB69255.1"/>
    <property type="molecule type" value="Genomic_DNA"/>
</dbReference>
<proteinExistence type="inferred from homology"/>
<dbReference type="CDD" id="cd00567">
    <property type="entry name" value="ACAD"/>
    <property type="match status" value="1"/>
</dbReference>
<comment type="cofactor">
    <cofactor evidence="1">
        <name>FAD</name>
        <dbReference type="ChEBI" id="CHEBI:57692"/>
    </cofactor>
</comment>
<keyword evidence="9" id="KW-1185">Reference proteome</keyword>
<accession>A0A6H2DMS2</accession>
<dbReference type="PANTHER" id="PTHR43884:SF20">
    <property type="entry name" value="ACYL-COA DEHYDROGENASE FADE28"/>
    <property type="match status" value="1"/>
</dbReference>
<evidence type="ECO:0000256" key="5">
    <source>
        <dbReference type="ARBA" id="ARBA00023002"/>
    </source>
</evidence>